<protein>
    <submittedName>
        <fullName evidence="1">Uncharacterized protein</fullName>
    </submittedName>
</protein>
<evidence type="ECO:0000313" key="1">
    <source>
        <dbReference type="EMBL" id="CAD8118508.1"/>
    </source>
</evidence>
<sequence>MKKYITSDDMRLKSAAQCKFQEFMSIKPVQITTTRLQTGTTSSRNMEDFTRPQLSEPKFLGILRRASSQFSVDKPIDEAHQSQNQSLKAISSERTASQKIVVTSENLQTQEIKKRMKFDPSIRQQVSILKIKILKNLPLKKFLLFLVGKEKILFDLLRLKYMPQAIEIMQSIIEKAIGTKNIIVFIEILQFIAETLENSNQIDLAIHFYNQIRIGCTYSKQTLDLYKMKSLVGLASCCMEFQCYEYGVKFLKKCLQYAWINNNQEFENIVYQKLGIFYFYLGNIEKATFYHERSLNYDYELDNSPLKQLSCDTLRNYLNKNFSKNIAENINNLFLSKLSLKFHVDILQFSEDLIKGIEITPSPRIFLASQDGSRRLSVSTEFRELANLKINGQNLLSQILNQQEFDFEVYTPKHSFRNESSCFNFLKNKKIHPQEVFHDPKYNNNPFVLNDLGVEPNKNQLNFAEYLSKYKLSLQKKVDLRLQQKFDINIEQKLQYVVSSNYKTFQRKNKILLTHKNQENSKKKKPLDEMKKFNNISTLYQQLINKLLSVQ</sequence>
<evidence type="ECO:0000313" key="2">
    <source>
        <dbReference type="Proteomes" id="UP000692954"/>
    </source>
</evidence>
<reference evidence="1" key="1">
    <citation type="submission" date="2021-01" db="EMBL/GenBank/DDBJ databases">
        <authorList>
            <consortium name="Genoscope - CEA"/>
            <person name="William W."/>
        </authorList>
    </citation>
    <scope>NUCLEOTIDE SEQUENCE</scope>
</reference>
<dbReference type="Proteomes" id="UP000692954">
    <property type="component" value="Unassembled WGS sequence"/>
</dbReference>
<gene>
    <name evidence="1" type="ORF">PSON_ATCC_30995.1.T1170149</name>
</gene>
<accession>A0A8S1QRW6</accession>
<proteinExistence type="predicted"/>
<comment type="caution">
    <text evidence="1">The sequence shown here is derived from an EMBL/GenBank/DDBJ whole genome shotgun (WGS) entry which is preliminary data.</text>
</comment>
<keyword evidence="2" id="KW-1185">Reference proteome</keyword>
<dbReference type="EMBL" id="CAJJDN010000117">
    <property type="protein sequence ID" value="CAD8118508.1"/>
    <property type="molecule type" value="Genomic_DNA"/>
</dbReference>
<name>A0A8S1QRW6_9CILI</name>
<dbReference type="OrthoDB" id="293593at2759"/>
<dbReference type="AlphaFoldDB" id="A0A8S1QRW6"/>
<organism evidence="1 2">
    <name type="scientific">Paramecium sonneborni</name>
    <dbReference type="NCBI Taxonomy" id="65129"/>
    <lineage>
        <taxon>Eukaryota</taxon>
        <taxon>Sar</taxon>
        <taxon>Alveolata</taxon>
        <taxon>Ciliophora</taxon>
        <taxon>Intramacronucleata</taxon>
        <taxon>Oligohymenophorea</taxon>
        <taxon>Peniculida</taxon>
        <taxon>Parameciidae</taxon>
        <taxon>Paramecium</taxon>
    </lineage>
</organism>